<dbReference type="EMBL" id="MW429351">
    <property type="protein sequence ID" value="QYK92323.1"/>
    <property type="molecule type" value="Genomic_DNA"/>
</dbReference>
<geneLocation type="mitochondrion" evidence="10"/>
<keyword evidence="9" id="KW-0249">Electron transport</keyword>
<evidence type="ECO:0000256" key="7">
    <source>
        <dbReference type="ARBA" id="ARBA00023136"/>
    </source>
</evidence>
<gene>
    <name evidence="10" type="primary">nad3</name>
</gene>
<organism evidence="10">
    <name type="scientific">Pheidole nodus</name>
    <dbReference type="NCBI Taxonomy" id="615271"/>
    <lineage>
        <taxon>Eukaryota</taxon>
        <taxon>Metazoa</taxon>
        <taxon>Ecdysozoa</taxon>
        <taxon>Arthropoda</taxon>
        <taxon>Hexapoda</taxon>
        <taxon>Insecta</taxon>
        <taxon>Pterygota</taxon>
        <taxon>Neoptera</taxon>
        <taxon>Endopterygota</taxon>
        <taxon>Hymenoptera</taxon>
        <taxon>Apocrita</taxon>
        <taxon>Aculeata</taxon>
        <taxon>Formicoidea</taxon>
        <taxon>Formicidae</taxon>
        <taxon>Myrmicinae</taxon>
        <taxon>Pheidole</taxon>
    </lineage>
</organism>
<keyword evidence="6 9" id="KW-1133">Transmembrane helix</keyword>
<dbReference type="InterPro" id="IPR000440">
    <property type="entry name" value="NADH_UbQ/plastoQ_OxRdtase_su3"/>
</dbReference>
<evidence type="ECO:0000256" key="6">
    <source>
        <dbReference type="ARBA" id="ARBA00022989"/>
    </source>
</evidence>
<protein>
    <recommendedName>
        <fullName evidence="3 9">NADH-ubiquinone oxidoreductase chain 3</fullName>
        <ecNumber evidence="9">7.1.1.2</ecNumber>
    </recommendedName>
</protein>
<dbReference type="Pfam" id="PF00507">
    <property type="entry name" value="Oxidored_q4"/>
    <property type="match status" value="1"/>
</dbReference>
<dbReference type="PANTHER" id="PTHR11058:SF9">
    <property type="entry name" value="NADH-UBIQUINONE OXIDOREDUCTASE CHAIN 3"/>
    <property type="match status" value="1"/>
</dbReference>
<keyword evidence="9" id="KW-0679">Respiratory chain</keyword>
<proteinExistence type="inferred from homology"/>
<feature type="transmembrane region" description="Helical" evidence="9">
    <location>
        <begin position="54"/>
        <end position="79"/>
    </location>
</feature>
<dbReference type="AlphaFoldDB" id="A0A8F9RYY8"/>
<keyword evidence="9" id="KW-0830">Ubiquinone</keyword>
<keyword evidence="4 9" id="KW-0813">Transport</keyword>
<comment type="similarity">
    <text evidence="2 9">Belongs to the complex I subunit 3 family.</text>
</comment>
<evidence type="ECO:0000256" key="9">
    <source>
        <dbReference type="RuleBase" id="RU003640"/>
    </source>
</evidence>
<keyword evidence="7 9" id="KW-0472">Membrane</keyword>
<keyword evidence="5 9" id="KW-0812">Transmembrane</keyword>
<keyword evidence="9" id="KW-0520">NAD</keyword>
<dbReference type="GO" id="GO:0030964">
    <property type="term" value="C:NADH dehydrogenase complex"/>
    <property type="evidence" value="ECO:0007669"/>
    <property type="project" value="TreeGrafter"/>
</dbReference>
<accession>A0A8F9RYY8</accession>
<reference evidence="10" key="1">
    <citation type="submission" date="2021-01" db="EMBL/GenBank/DDBJ databases">
        <title>The complete mitochondrial genome of Pheidole nodus (Smith, 1874) (Hymenoptera: Formicidae).</title>
        <authorList>
            <person name="Zhou Z."/>
            <person name="Yin R."/>
        </authorList>
    </citation>
    <scope>NUCLEOTIDE SEQUENCE</scope>
</reference>
<dbReference type="InterPro" id="IPR038430">
    <property type="entry name" value="NDAH_ubi_oxred_su3_sf"/>
</dbReference>
<dbReference type="PANTHER" id="PTHR11058">
    <property type="entry name" value="NADH-UBIQUINONE OXIDOREDUCTASE CHAIN 3"/>
    <property type="match status" value="1"/>
</dbReference>
<evidence type="ECO:0000256" key="3">
    <source>
        <dbReference type="ARBA" id="ARBA00021007"/>
    </source>
</evidence>
<sequence length="116" mass="13319">MSIILILLLPLIISFLMMSLNILIAKKSYMDQEKASPFECGFDPLAPNHLPFSIQFFLISLIFLIFDIEITLLIPLVILMSLNFNLPLIICSITFFSLLILSLYLEYTENSIDWSL</sequence>
<dbReference type="GO" id="GO:0008137">
    <property type="term" value="F:NADH dehydrogenase (ubiquinone) activity"/>
    <property type="evidence" value="ECO:0007669"/>
    <property type="project" value="UniProtKB-UniRule"/>
</dbReference>
<dbReference type="EC" id="7.1.1.2" evidence="9"/>
<dbReference type="GO" id="GO:0031966">
    <property type="term" value="C:mitochondrial membrane"/>
    <property type="evidence" value="ECO:0007669"/>
    <property type="project" value="UniProtKB-SubCell"/>
</dbReference>
<keyword evidence="9 10" id="KW-0496">Mitochondrion</keyword>
<evidence type="ECO:0000256" key="4">
    <source>
        <dbReference type="ARBA" id="ARBA00022448"/>
    </source>
</evidence>
<name>A0A8F9RYY8_9HYME</name>
<evidence type="ECO:0000256" key="1">
    <source>
        <dbReference type="ARBA" id="ARBA00004370"/>
    </source>
</evidence>
<evidence type="ECO:0000313" key="10">
    <source>
        <dbReference type="EMBL" id="QYK92323.1"/>
    </source>
</evidence>
<comment type="catalytic activity">
    <reaction evidence="8 9">
        <text>a ubiquinone + NADH + 5 H(+)(in) = a ubiquinol + NAD(+) + 4 H(+)(out)</text>
        <dbReference type="Rhea" id="RHEA:29091"/>
        <dbReference type="Rhea" id="RHEA-COMP:9565"/>
        <dbReference type="Rhea" id="RHEA-COMP:9566"/>
        <dbReference type="ChEBI" id="CHEBI:15378"/>
        <dbReference type="ChEBI" id="CHEBI:16389"/>
        <dbReference type="ChEBI" id="CHEBI:17976"/>
        <dbReference type="ChEBI" id="CHEBI:57540"/>
        <dbReference type="ChEBI" id="CHEBI:57945"/>
        <dbReference type="EC" id="7.1.1.2"/>
    </reaction>
</comment>
<evidence type="ECO:0000256" key="5">
    <source>
        <dbReference type="ARBA" id="ARBA00022692"/>
    </source>
</evidence>
<comment type="subcellular location">
    <subcellularLocation>
        <location evidence="1">Membrane</location>
    </subcellularLocation>
    <subcellularLocation>
        <location evidence="9">Mitochondrion membrane</location>
        <topology evidence="9">Multi-pass membrane protein</topology>
    </subcellularLocation>
</comment>
<keyword evidence="9" id="KW-1278">Translocase</keyword>
<evidence type="ECO:0000256" key="2">
    <source>
        <dbReference type="ARBA" id="ARBA00008472"/>
    </source>
</evidence>
<dbReference type="Gene3D" id="1.20.58.1610">
    <property type="entry name" value="NADH:ubiquinone/plastoquinone oxidoreductase, chain 3"/>
    <property type="match status" value="1"/>
</dbReference>
<feature type="transmembrane region" description="Helical" evidence="9">
    <location>
        <begin position="86"/>
        <end position="105"/>
    </location>
</feature>
<evidence type="ECO:0000256" key="8">
    <source>
        <dbReference type="ARBA" id="ARBA00049551"/>
    </source>
</evidence>
<comment type="function">
    <text evidence="9">Core subunit of the mitochondrial membrane respiratory chain NADH dehydrogenase (Complex I) which catalyzes electron transfer from NADH through the respiratory chain, using ubiquinone as an electron acceptor. Essential for the catalytic activity of complex I.</text>
</comment>